<evidence type="ECO:0000313" key="2">
    <source>
        <dbReference type="Proteomes" id="UP000194127"/>
    </source>
</evidence>
<gene>
    <name evidence="1" type="ORF">POSPLADRAFT_1135081</name>
</gene>
<sequence>MWNLQARYCIYNCPGYTFSKYISNFIPKSLLDACDIELLLHGDRIHLESHATDLAQRWNRLEGDPDARLRFIETQKAKVEEINRFAPLWKEWASARAKARKNELKRMREKTLQSAVERLRLMGWKDELNRLAQTDYAPLRQHNALRNRFKMTDCIWDNISDKLVELLQDIQDTRLRDDRRRVLRVRLAALNGLISSYYANPLRTAETEYKPHFCDFIFMPEIREVIESSNEAELGPHCENALRVLLPTLIARWEAQTRRKLTRLLQPSARSSKGTDVLELAVTHFTCTECQCLLPYPEVLAHPCLRQLRPQPRPRDKSRCSHPFPKEDMVYEISTWEIGVMREPWNSSALCVPDAPFEEHLRNVIALSGRDPASVTRRELDALDVHLVHRNKKQSRLIPLRAVINFEWERFKALAWLAAFHAINSITVDHGAGYSNPRLSMSISLYVDRDSRQYPTIVHREIEQGSTMYLMYVHAYCLKSFLIDNNTYFPLSSEYSHQGPKESKGAKIVQGCAHTIRSVELHKRRSQHECPPMAPLTAGAMPDVTTTQIGSTMHAFES</sequence>
<dbReference type="OrthoDB" id="2322499at2759"/>
<keyword evidence="2" id="KW-1185">Reference proteome</keyword>
<dbReference type="AlphaFoldDB" id="A0A1X6NAF7"/>
<organism evidence="1 2">
    <name type="scientific">Postia placenta MAD-698-R-SB12</name>
    <dbReference type="NCBI Taxonomy" id="670580"/>
    <lineage>
        <taxon>Eukaryota</taxon>
        <taxon>Fungi</taxon>
        <taxon>Dikarya</taxon>
        <taxon>Basidiomycota</taxon>
        <taxon>Agaricomycotina</taxon>
        <taxon>Agaricomycetes</taxon>
        <taxon>Polyporales</taxon>
        <taxon>Adustoporiaceae</taxon>
        <taxon>Rhodonia</taxon>
    </lineage>
</organism>
<name>A0A1X6NAF7_9APHY</name>
<dbReference type="RefSeq" id="XP_024342147.1">
    <property type="nucleotide sequence ID" value="XM_024484541.1"/>
</dbReference>
<dbReference type="EMBL" id="KZ110593">
    <property type="protein sequence ID" value="OSX65353.1"/>
    <property type="molecule type" value="Genomic_DNA"/>
</dbReference>
<evidence type="ECO:0000313" key="1">
    <source>
        <dbReference type="EMBL" id="OSX65353.1"/>
    </source>
</evidence>
<protein>
    <submittedName>
        <fullName evidence="1">Uncharacterized protein</fullName>
    </submittedName>
</protein>
<dbReference type="Proteomes" id="UP000194127">
    <property type="component" value="Unassembled WGS sequence"/>
</dbReference>
<accession>A0A1X6NAF7</accession>
<proteinExistence type="predicted"/>
<dbReference type="GeneID" id="36329490"/>
<reference evidence="1 2" key="1">
    <citation type="submission" date="2017-04" db="EMBL/GenBank/DDBJ databases">
        <title>Genome Sequence of the Model Brown-Rot Fungus Postia placenta SB12.</title>
        <authorList>
            <consortium name="DOE Joint Genome Institute"/>
            <person name="Gaskell J."/>
            <person name="Kersten P."/>
            <person name="Larrondo L.F."/>
            <person name="Canessa P."/>
            <person name="Martinez D."/>
            <person name="Hibbett D."/>
            <person name="Schmoll M."/>
            <person name="Kubicek C.P."/>
            <person name="Martinez A.T."/>
            <person name="Yadav J."/>
            <person name="Master E."/>
            <person name="Magnuson J.K."/>
            <person name="James T."/>
            <person name="Yaver D."/>
            <person name="Berka R."/>
            <person name="Labutti K."/>
            <person name="Lipzen A."/>
            <person name="Aerts A."/>
            <person name="Barry K."/>
            <person name="Henrissat B."/>
            <person name="Blanchette R."/>
            <person name="Grigoriev I."/>
            <person name="Cullen D."/>
        </authorList>
    </citation>
    <scope>NUCLEOTIDE SEQUENCE [LARGE SCALE GENOMIC DNA]</scope>
    <source>
        <strain evidence="1 2">MAD-698-R-SB12</strain>
    </source>
</reference>